<dbReference type="EMBL" id="HBGJ01029672">
    <property type="protein sequence ID" value="CAD9260359.1"/>
    <property type="molecule type" value="Transcribed_RNA"/>
</dbReference>
<dbReference type="AlphaFoldDB" id="A0A7S1XVI2"/>
<gene>
    <name evidence="1" type="ORF">PPAR1163_LOCUS18737</name>
</gene>
<reference evidence="1" key="1">
    <citation type="submission" date="2021-01" db="EMBL/GenBank/DDBJ databases">
        <authorList>
            <person name="Corre E."/>
            <person name="Pelletier E."/>
            <person name="Niang G."/>
            <person name="Scheremetjew M."/>
            <person name="Finn R."/>
            <person name="Kale V."/>
            <person name="Holt S."/>
            <person name="Cochrane G."/>
            <person name="Meng A."/>
            <person name="Brown T."/>
            <person name="Cohen L."/>
        </authorList>
    </citation>
    <scope>NUCLEOTIDE SEQUENCE</scope>
    <source>
        <strain evidence="1">CCMP2877</strain>
    </source>
</reference>
<dbReference type="Gene3D" id="3.30.559.10">
    <property type="entry name" value="Chloramphenicol acetyltransferase-like domain"/>
    <property type="match status" value="1"/>
</dbReference>
<accession>A0A7S1XVI2</accession>
<organism evidence="1">
    <name type="scientific">Phaeomonas parva</name>
    <dbReference type="NCBI Taxonomy" id="124430"/>
    <lineage>
        <taxon>Eukaryota</taxon>
        <taxon>Sar</taxon>
        <taxon>Stramenopiles</taxon>
        <taxon>Ochrophyta</taxon>
        <taxon>Pinguiophyceae</taxon>
        <taxon>Pinguiochrysidales</taxon>
        <taxon>Pinguiochrysidaceae</taxon>
        <taxon>Phaeomonas</taxon>
    </lineage>
</organism>
<evidence type="ECO:0008006" key="2">
    <source>
        <dbReference type="Google" id="ProtNLM"/>
    </source>
</evidence>
<evidence type="ECO:0000313" key="1">
    <source>
        <dbReference type="EMBL" id="CAD9260359.1"/>
    </source>
</evidence>
<proteinExistence type="predicted"/>
<name>A0A7S1XVI2_9STRA</name>
<sequence length="424" mass="48306">MAERMRRTGMWVEPAVKGSFHGLNQLEHHPMIFLWPGITTTNFYEGKPPVEALRAKLRKIVALNPWLAGRMQRDPSEGVFGGLKLWVPADPLPFLDSIFHGVKKLPKLDRDSMTYQEICAILDPFNAPCGLSAFGQDKSLFHVTLIQTGKKDEFALHVSMSHSIGDGATYYSVLNMLSEDAVPYAMLYDRVDISAWERRAVSEPFFLWMWGLMINVSHLLCIVFGGRWRTNVLEVSTEWVQQRKDEHERTRSSVDVPFISTNDVVTSELSRNSRCDMTHMLLNFRGRNEKVKSSRAGNYEGFLTLWCEESNRPQGIRRALTRPDGRFIGQRKDAPDFHYTVVRNMRLGVTSWASFYDDVLLPGAKLLLHLPIWDLPVLPVHDLAVIFRPSKGRVAVLSHQRGPHALLQEEAVQRVLVGDIRQCG</sequence>
<protein>
    <recommendedName>
        <fullName evidence="2">Diacylglycerol O-acyltransferase</fullName>
    </recommendedName>
</protein>
<dbReference type="InterPro" id="IPR023213">
    <property type="entry name" value="CAT-like_dom_sf"/>
</dbReference>